<dbReference type="AlphaFoldDB" id="A0A2M9ZRW7"/>
<dbReference type="RefSeq" id="WP_100712220.1">
    <property type="nucleotide sequence ID" value="NZ_NPDY01000001.1"/>
</dbReference>
<keyword evidence="3" id="KW-1185">Reference proteome</keyword>
<organism evidence="2 4">
    <name type="scientific">Leptospira perolatii</name>
    <dbReference type="NCBI Taxonomy" id="2023191"/>
    <lineage>
        <taxon>Bacteria</taxon>
        <taxon>Pseudomonadati</taxon>
        <taxon>Spirochaetota</taxon>
        <taxon>Spirochaetia</taxon>
        <taxon>Leptospirales</taxon>
        <taxon>Leptospiraceae</taxon>
        <taxon>Leptospira</taxon>
    </lineage>
</organism>
<dbReference type="EMBL" id="NPDY01000001">
    <property type="protein sequence ID" value="PJZ71278.1"/>
    <property type="molecule type" value="Genomic_DNA"/>
</dbReference>
<dbReference type="EMBL" id="NPDZ01000001">
    <property type="protein sequence ID" value="PJZ74812.1"/>
    <property type="molecule type" value="Genomic_DNA"/>
</dbReference>
<accession>A0A2M9ZRW7</accession>
<dbReference type="SUPFAM" id="SSF101898">
    <property type="entry name" value="NHL repeat"/>
    <property type="match status" value="1"/>
</dbReference>
<reference evidence="3 4" key="1">
    <citation type="submission" date="2017-07" db="EMBL/GenBank/DDBJ databases">
        <title>Leptospira spp. isolated from tropical soils.</title>
        <authorList>
            <person name="Thibeaux R."/>
            <person name="Iraola G."/>
            <person name="Ferres I."/>
            <person name="Bierque E."/>
            <person name="Girault D."/>
            <person name="Soupe-Gilbert M.-E."/>
            <person name="Picardeau M."/>
            <person name="Goarant C."/>
        </authorList>
    </citation>
    <scope>NUCLEOTIDE SEQUENCE [LARGE SCALE GENOMIC DNA]</scope>
    <source>
        <strain evidence="2 4">FH1-B-B1</strain>
        <strain evidence="1 3">FH1-B-C1</strain>
    </source>
</reference>
<gene>
    <name evidence="1" type="ORF">CH360_01890</name>
    <name evidence="2" type="ORF">CH373_01890</name>
</gene>
<name>A0A2M9ZRW7_9LEPT</name>
<evidence type="ECO:0000313" key="2">
    <source>
        <dbReference type="EMBL" id="PJZ74812.1"/>
    </source>
</evidence>
<protein>
    <submittedName>
        <fullName evidence="2">Uncharacterized protein</fullName>
    </submittedName>
</protein>
<dbReference type="Proteomes" id="UP000231962">
    <property type="component" value="Unassembled WGS sequence"/>
</dbReference>
<sequence>MALEIHDASGRSASHFSSNFQVSMQMPSGSINPLNGNALIVGDTIPVWSYNENSGEWKFESQGQIVSESGGYLNISYASNHLSYYNLDWKTNTCSQPANIRIVGAPSGAPIQVVIRSTAPGFGYQFQTSDLSLVLRRVPSGIPVVLSAYYNGQIIGNLSLNNLCISGEIDFPVNFPASAPSAPAINFYPVQARATCATPFLSDSNIDGYVFYRKNGCTVPFCSFQFGGSIVSGQTNIPYAIVGTTYEVLVTSIHPTLGQKSTFSTFTASSGGSASVDVDYCDVLTGSPASPPTPAPNGIEDLAQWNKRLDVNNITNEAYAITVDLAGNIYVGGTSLASNRVGWGVKKFQPNGTEITAGWDKSITVGNGGTVKAFLIDDSNNVYVAGTARYVTNAQLYPSWRIKKFDSAGNEITSGWDKLINVGTPNMEIDLTGIAKDSSGNIYIAGWADFGSTMARAWWVKKFSPSGVEDTANWDKKIDGSGIYPDSLYSIFIDPADNVYLAGTESQPSQARWWIKKFNSNGVEDTVNWNKLILHPNPIGGEAYAMTGDAFGNIYIGGYGRGVLPNPSTAWWVKKFDNNGVEDTVNWNKAFPISGAITTMQTDLSGNLYIGGWGNNLVSQTSGVDWVIKKISPSGAEYSTPWNKIFDGNSNEDNLRQIMIGNASVFAVGTAKNIVGSTSNSDWWIKRFY</sequence>
<evidence type="ECO:0000313" key="4">
    <source>
        <dbReference type="Proteomes" id="UP000231990"/>
    </source>
</evidence>
<comment type="caution">
    <text evidence="2">The sequence shown here is derived from an EMBL/GenBank/DDBJ whole genome shotgun (WGS) entry which is preliminary data.</text>
</comment>
<proteinExistence type="predicted"/>
<evidence type="ECO:0000313" key="1">
    <source>
        <dbReference type="EMBL" id="PJZ71278.1"/>
    </source>
</evidence>
<dbReference type="InterPro" id="IPR011042">
    <property type="entry name" value="6-blade_b-propeller_TolB-like"/>
</dbReference>
<dbReference type="Gene3D" id="2.120.10.30">
    <property type="entry name" value="TolB, C-terminal domain"/>
    <property type="match status" value="1"/>
</dbReference>
<evidence type="ECO:0000313" key="3">
    <source>
        <dbReference type="Proteomes" id="UP000231962"/>
    </source>
</evidence>
<dbReference type="OrthoDB" id="346280at2"/>
<dbReference type="Proteomes" id="UP000231990">
    <property type="component" value="Unassembled WGS sequence"/>
</dbReference>